<reference evidence="1" key="1">
    <citation type="journal article" date="2015" name="Nature">
        <title>Complex archaea that bridge the gap between prokaryotes and eukaryotes.</title>
        <authorList>
            <person name="Spang A."/>
            <person name="Saw J.H."/>
            <person name="Jorgensen S.L."/>
            <person name="Zaremba-Niedzwiedzka K."/>
            <person name="Martijn J."/>
            <person name="Lind A.E."/>
            <person name="van Eijk R."/>
            <person name="Schleper C."/>
            <person name="Guy L."/>
            <person name="Ettema T.J."/>
        </authorList>
    </citation>
    <scope>NUCLEOTIDE SEQUENCE</scope>
</reference>
<feature type="non-terminal residue" evidence="1">
    <location>
        <position position="146"/>
    </location>
</feature>
<proteinExistence type="predicted"/>
<organism evidence="1">
    <name type="scientific">marine sediment metagenome</name>
    <dbReference type="NCBI Taxonomy" id="412755"/>
    <lineage>
        <taxon>unclassified sequences</taxon>
        <taxon>metagenomes</taxon>
        <taxon>ecological metagenomes</taxon>
    </lineage>
</organism>
<dbReference type="AlphaFoldDB" id="A0A0F9JP28"/>
<dbReference type="EMBL" id="LAZR01017370">
    <property type="protein sequence ID" value="KKM00703.1"/>
    <property type="molecule type" value="Genomic_DNA"/>
</dbReference>
<accession>A0A0F9JP28</accession>
<comment type="caution">
    <text evidence="1">The sequence shown here is derived from an EMBL/GenBank/DDBJ whole genome shotgun (WGS) entry which is preliminary data.</text>
</comment>
<evidence type="ECO:0000313" key="1">
    <source>
        <dbReference type="EMBL" id="KKM00703.1"/>
    </source>
</evidence>
<name>A0A0F9JP28_9ZZZZ</name>
<sequence length="146" mass="14949">MSNPFKGSVQGQSTQQVSKLTPAQEQLVALLAQQATPAVQGVTGATIPGQEFAPGGPSPLQQQAFGLAGQLPGFQNLPAFQQSDPNQIAQQFQPTADFANFNFQNRTIPAIANAAGFGGGARSSGFQDILARAGQGLNLGLGAQLG</sequence>
<gene>
    <name evidence="1" type="ORF">LCGC14_1801800</name>
</gene>
<protein>
    <submittedName>
        <fullName evidence="1">Uncharacterized protein</fullName>
    </submittedName>
</protein>